<dbReference type="AlphaFoldDB" id="A0AAD5SX08"/>
<name>A0AAD5SX08_9FUNG</name>
<gene>
    <name evidence="2" type="ORF">HK100_005723</name>
</gene>
<sequence length="181" mass="19938">MTDQVAKNTKDSTKTQRSGWERLGYRIVYLTVALFGAYYAYVGLGTVGRLLFPAHTTKTCVHVEGFGGCPYFQRSVQLAARLHADDPAAFGPPTVRERTRSEWGERLAAVHAAFPAAAAAKHRTSPAVWLSRCRADPPVSANLFPPYADHDAFKHSLFVGGNDAFQEWAKKRESAEKGLNI</sequence>
<evidence type="ECO:0000313" key="2">
    <source>
        <dbReference type="EMBL" id="KAJ3095812.1"/>
    </source>
</evidence>
<keyword evidence="1" id="KW-0812">Transmembrane</keyword>
<feature type="transmembrane region" description="Helical" evidence="1">
    <location>
        <begin position="27"/>
        <end position="52"/>
    </location>
</feature>
<proteinExistence type="predicted"/>
<organism evidence="2 3">
    <name type="scientific">Physocladia obscura</name>
    <dbReference type="NCBI Taxonomy" id="109957"/>
    <lineage>
        <taxon>Eukaryota</taxon>
        <taxon>Fungi</taxon>
        <taxon>Fungi incertae sedis</taxon>
        <taxon>Chytridiomycota</taxon>
        <taxon>Chytridiomycota incertae sedis</taxon>
        <taxon>Chytridiomycetes</taxon>
        <taxon>Chytridiales</taxon>
        <taxon>Chytriomycetaceae</taxon>
        <taxon>Physocladia</taxon>
    </lineage>
</organism>
<protein>
    <submittedName>
        <fullName evidence="2">Uncharacterized protein</fullName>
    </submittedName>
</protein>
<evidence type="ECO:0000256" key="1">
    <source>
        <dbReference type="SAM" id="Phobius"/>
    </source>
</evidence>
<comment type="caution">
    <text evidence="2">The sequence shown here is derived from an EMBL/GenBank/DDBJ whole genome shotgun (WGS) entry which is preliminary data.</text>
</comment>
<evidence type="ECO:0000313" key="3">
    <source>
        <dbReference type="Proteomes" id="UP001211907"/>
    </source>
</evidence>
<keyword evidence="3" id="KW-1185">Reference proteome</keyword>
<dbReference type="Proteomes" id="UP001211907">
    <property type="component" value="Unassembled WGS sequence"/>
</dbReference>
<accession>A0AAD5SX08</accession>
<keyword evidence="1" id="KW-1133">Transmembrane helix</keyword>
<reference evidence="2" key="1">
    <citation type="submission" date="2020-05" db="EMBL/GenBank/DDBJ databases">
        <title>Phylogenomic resolution of chytrid fungi.</title>
        <authorList>
            <person name="Stajich J.E."/>
            <person name="Amses K."/>
            <person name="Simmons R."/>
            <person name="Seto K."/>
            <person name="Myers J."/>
            <person name="Bonds A."/>
            <person name="Quandt C.A."/>
            <person name="Barry K."/>
            <person name="Liu P."/>
            <person name="Grigoriev I."/>
            <person name="Longcore J.E."/>
            <person name="James T.Y."/>
        </authorList>
    </citation>
    <scope>NUCLEOTIDE SEQUENCE</scope>
    <source>
        <strain evidence="2">JEL0513</strain>
    </source>
</reference>
<keyword evidence="1" id="KW-0472">Membrane</keyword>
<dbReference type="EMBL" id="JADGJH010002663">
    <property type="protein sequence ID" value="KAJ3095812.1"/>
    <property type="molecule type" value="Genomic_DNA"/>
</dbReference>